<organism evidence="9 10">
    <name type="scientific">Cellulomonas flavigena (strain ATCC 482 / DSM 20109 / BCRC 11376 / JCM 18109 / NBRC 3775 / NCIMB 8073 / NRS 134)</name>
    <dbReference type="NCBI Taxonomy" id="446466"/>
    <lineage>
        <taxon>Bacteria</taxon>
        <taxon>Bacillati</taxon>
        <taxon>Actinomycetota</taxon>
        <taxon>Actinomycetes</taxon>
        <taxon>Micrococcales</taxon>
        <taxon>Cellulomonadaceae</taxon>
        <taxon>Cellulomonas</taxon>
    </lineage>
</organism>
<feature type="domain" description="DUF3817" evidence="8">
    <location>
        <begin position="47"/>
        <end position="144"/>
    </location>
</feature>
<evidence type="ECO:0000313" key="10">
    <source>
        <dbReference type="Proteomes" id="UP000000849"/>
    </source>
</evidence>
<evidence type="ECO:0000313" key="9">
    <source>
        <dbReference type="EMBL" id="ADG75437.1"/>
    </source>
</evidence>
<protein>
    <recommendedName>
        <fullName evidence="8">DUF3817 domain-containing protein</fullName>
    </recommendedName>
</protein>
<keyword evidence="2" id="KW-1003">Cell membrane</keyword>
<dbReference type="EMBL" id="CP001964">
    <property type="protein sequence ID" value="ADG75437.1"/>
    <property type="molecule type" value="Genomic_DNA"/>
</dbReference>
<dbReference type="Pfam" id="PF12823">
    <property type="entry name" value="DUF3817"/>
    <property type="match status" value="1"/>
</dbReference>
<sequence length="157" mass="16661">MSSDPTSTGPTSAGVPSTEPVGADPTGGPAAGPPDPAAWARKARGALTRYRVMAWITGTMLLLLCVEMVAKYVLHTGGYDAEGEPIGLLGSWVAFAHGWIYVLYLVAVFDLWATLRWRLGRLASMAAAGVVPVMSFILERRVHRDAQARIDAAAPQA</sequence>
<dbReference type="InterPro" id="IPR023845">
    <property type="entry name" value="DUF3817_TM"/>
</dbReference>
<proteinExistence type="predicted"/>
<feature type="region of interest" description="Disordered" evidence="6">
    <location>
        <begin position="1"/>
        <end position="36"/>
    </location>
</feature>
<evidence type="ECO:0000256" key="3">
    <source>
        <dbReference type="ARBA" id="ARBA00022692"/>
    </source>
</evidence>
<dbReference type="PANTHER" id="PTHR40077">
    <property type="entry name" value="MEMBRANE PROTEIN-RELATED"/>
    <property type="match status" value="1"/>
</dbReference>
<evidence type="ECO:0000256" key="4">
    <source>
        <dbReference type="ARBA" id="ARBA00022989"/>
    </source>
</evidence>
<dbReference type="RefSeq" id="WP_013117770.1">
    <property type="nucleotide sequence ID" value="NC_014151.1"/>
</dbReference>
<feature type="transmembrane region" description="Helical" evidence="7">
    <location>
        <begin position="52"/>
        <end position="74"/>
    </location>
</feature>
<evidence type="ECO:0000256" key="2">
    <source>
        <dbReference type="ARBA" id="ARBA00022475"/>
    </source>
</evidence>
<evidence type="ECO:0000256" key="1">
    <source>
        <dbReference type="ARBA" id="ARBA00004651"/>
    </source>
</evidence>
<evidence type="ECO:0000256" key="6">
    <source>
        <dbReference type="SAM" id="MobiDB-lite"/>
    </source>
</evidence>
<comment type="subcellular location">
    <subcellularLocation>
        <location evidence="1">Cell membrane</location>
        <topology evidence="1">Multi-pass membrane protein</topology>
    </subcellularLocation>
</comment>
<dbReference type="eggNOG" id="ENOG50330UF">
    <property type="taxonomic scope" value="Bacteria"/>
</dbReference>
<feature type="compositionally biased region" description="Polar residues" evidence="6">
    <location>
        <begin position="1"/>
        <end position="15"/>
    </location>
</feature>
<dbReference type="PANTHER" id="PTHR40077:SF2">
    <property type="entry name" value="MEMBRANE PROTEIN"/>
    <property type="match status" value="1"/>
</dbReference>
<dbReference type="STRING" id="446466.Cfla_2549"/>
<keyword evidence="4 7" id="KW-1133">Transmembrane helix</keyword>
<dbReference type="AlphaFoldDB" id="D5UI92"/>
<gene>
    <name evidence="9" type="ordered locus">Cfla_2549</name>
</gene>
<keyword evidence="10" id="KW-1185">Reference proteome</keyword>
<reference evidence="9 10" key="1">
    <citation type="journal article" date="2010" name="Stand. Genomic Sci.">
        <title>Complete genome sequence of Cellulomonas flavigena type strain (134).</title>
        <authorList>
            <person name="Abt B."/>
            <person name="Foster B."/>
            <person name="Lapidus A."/>
            <person name="Clum A."/>
            <person name="Sun H."/>
            <person name="Pukall R."/>
            <person name="Lucas S."/>
            <person name="Glavina Del Rio T."/>
            <person name="Nolan M."/>
            <person name="Tice H."/>
            <person name="Cheng J.F."/>
            <person name="Pitluck S."/>
            <person name="Liolios K."/>
            <person name="Ivanova N."/>
            <person name="Mavromatis K."/>
            <person name="Ovchinnikova G."/>
            <person name="Pati A."/>
            <person name="Goodwin L."/>
            <person name="Chen A."/>
            <person name="Palaniappan K."/>
            <person name="Land M."/>
            <person name="Hauser L."/>
            <person name="Chang Y.J."/>
            <person name="Jeffries C.D."/>
            <person name="Rohde M."/>
            <person name="Goker M."/>
            <person name="Woyke T."/>
            <person name="Bristow J."/>
            <person name="Eisen J.A."/>
            <person name="Markowitz V."/>
            <person name="Hugenholtz P."/>
            <person name="Kyrpides N.C."/>
            <person name="Klenk H.P."/>
        </authorList>
    </citation>
    <scope>NUCLEOTIDE SEQUENCE [LARGE SCALE GENOMIC DNA]</scope>
    <source>
        <strain evidence="10">ATCC 482 / DSM 20109 / BCRC 11376 / JCM 18109 / NBRC 3775 / NCIMB 8073 / NRS 134</strain>
    </source>
</reference>
<keyword evidence="5 7" id="KW-0472">Membrane</keyword>
<dbReference type="KEGG" id="cfl:Cfla_2549"/>
<dbReference type="HOGENOM" id="CLU_120964_1_2_11"/>
<feature type="transmembrane region" description="Helical" evidence="7">
    <location>
        <begin position="119"/>
        <end position="138"/>
    </location>
</feature>
<keyword evidence="3 7" id="KW-0812">Transmembrane</keyword>
<dbReference type="NCBIfam" id="TIGR03954">
    <property type="entry name" value="integ_memb_HG"/>
    <property type="match status" value="1"/>
</dbReference>
<evidence type="ECO:0000259" key="8">
    <source>
        <dbReference type="Pfam" id="PF12823"/>
    </source>
</evidence>
<name>D5UI92_CELFN</name>
<dbReference type="Proteomes" id="UP000000849">
    <property type="component" value="Chromosome"/>
</dbReference>
<dbReference type="GO" id="GO:0005886">
    <property type="term" value="C:plasma membrane"/>
    <property type="evidence" value="ECO:0007669"/>
    <property type="project" value="UniProtKB-SubCell"/>
</dbReference>
<accession>D5UI92</accession>
<feature type="transmembrane region" description="Helical" evidence="7">
    <location>
        <begin position="86"/>
        <end position="107"/>
    </location>
</feature>
<evidence type="ECO:0000256" key="5">
    <source>
        <dbReference type="ARBA" id="ARBA00023136"/>
    </source>
</evidence>
<evidence type="ECO:0000256" key="7">
    <source>
        <dbReference type="SAM" id="Phobius"/>
    </source>
</evidence>